<dbReference type="EMBL" id="JBHTKA010000013">
    <property type="protein sequence ID" value="MFD1002697.1"/>
    <property type="molecule type" value="Genomic_DNA"/>
</dbReference>
<gene>
    <name evidence="1" type="ORF">ACFQ21_25455</name>
</gene>
<protein>
    <submittedName>
        <fullName evidence="1">Uncharacterized protein</fullName>
    </submittedName>
</protein>
<evidence type="ECO:0000313" key="2">
    <source>
        <dbReference type="Proteomes" id="UP001597112"/>
    </source>
</evidence>
<name>A0ABW3K9P7_9BACT</name>
<keyword evidence="2" id="KW-1185">Reference proteome</keyword>
<evidence type="ECO:0000313" key="1">
    <source>
        <dbReference type="EMBL" id="MFD1002697.1"/>
    </source>
</evidence>
<organism evidence="1 2">
    <name type="scientific">Ohtaekwangia kribbensis</name>
    <dbReference type="NCBI Taxonomy" id="688913"/>
    <lineage>
        <taxon>Bacteria</taxon>
        <taxon>Pseudomonadati</taxon>
        <taxon>Bacteroidota</taxon>
        <taxon>Cytophagia</taxon>
        <taxon>Cytophagales</taxon>
        <taxon>Fulvivirgaceae</taxon>
        <taxon>Ohtaekwangia</taxon>
    </lineage>
</organism>
<dbReference type="RefSeq" id="WP_377584224.1">
    <property type="nucleotide sequence ID" value="NZ_JBHTKA010000013.1"/>
</dbReference>
<dbReference type="Proteomes" id="UP001597112">
    <property type="component" value="Unassembled WGS sequence"/>
</dbReference>
<accession>A0ABW3K9P7</accession>
<comment type="caution">
    <text evidence="1">The sequence shown here is derived from an EMBL/GenBank/DDBJ whole genome shotgun (WGS) entry which is preliminary data.</text>
</comment>
<proteinExistence type="predicted"/>
<sequence>MKTFLLSWVVIVLTSIGQQDTLNVTSIKRTYAGNDEWSIYTSKGMLTLKRTFTNGSEWSITGLGATRYTIKQVFMDDASAWRISNGRSDISFEVSYPKNYNEWRTGEDTKLIYLKTLFTNDFSEWRADGNEGEMIIKRMFNDGSEWIVNDHLSNESDIAKLSVIFIPVIVSLQ</sequence>
<reference evidence="2" key="1">
    <citation type="journal article" date="2019" name="Int. J. Syst. Evol. Microbiol.">
        <title>The Global Catalogue of Microorganisms (GCM) 10K type strain sequencing project: providing services to taxonomists for standard genome sequencing and annotation.</title>
        <authorList>
            <consortium name="The Broad Institute Genomics Platform"/>
            <consortium name="The Broad Institute Genome Sequencing Center for Infectious Disease"/>
            <person name="Wu L."/>
            <person name="Ma J."/>
        </authorList>
    </citation>
    <scope>NUCLEOTIDE SEQUENCE [LARGE SCALE GENOMIC DNA]</scope>
    <source>
        <strain evidence="2">CCUG 58938</strain>
    </source>
</reference>